<protein>
    <submittedName>
        <fullName evidence="1">Uncharacterized protein</fullName>
    </submittedName>
</protein>
<gene>
    <name evidence="1" type="ORF">Acr_12g0008210</name>
</gene>
<evidence type="ECO:0000313" key="1">
    <source>
        <dbReference type="EMBL" id="GFY98280.1"/>
    </source>
</evidence>
<dbReference type="Proteomes" id="UP000585474">
    <property type="component" value="Unassembled WGS sequence"/>
</dbReference>
<name>A0A7J0FHV8_9ERIC</name>
<keyword evidence="2" id="KW-1185">Reference proteome</keyword>
<evidence type="ECO:0000313" key="2">
    <source>
        <dbReference type="Proteomes" id="UP000585474"/>
    </source>
</evidence>
<dbReference type="EMBL" id="BJWL01000012">
    <property type="protein sequence ID" value="GFY98280.1"/>
    <property type="molecule type" value="Genomic_DNA"/>
</dbReference>
<dbReference type="AlphaFoldDB" id="A0A7J0FHV8"/>
<accession>A0A7J0FHV8</accession>
<comment type="caution">
    <text evidence="1">The sequence shown here is derived from an EMBL/GenBank/DDBJ whole genome shotgun (WGS) entry which is preliminary data.</text>
</comment>
<sequence length="185" mass="20513">MQTNNNFIKQAVENYWISSQLSQGSRNRDVQANPSFNCRTGSGEMTGNCNIDSKNVVLLYCEENIFPGTWEEFGSVRLVDNDFYIVPVPQNEVVGIPDHTKQVIDIGFGEKADGCTSGGNLDSNSTIDESSQINALGCMENLEQVTNPEYGDLEFFKQVQDEFTCSSSDWTDNMLLPSGFLGHDV</sequence>
<organism evidence="1 2">
    <name type="scientific">Actinidia rufa</name>
    <dbReference type="NCBI Taxonomy" id="165716"/>
    <lineage>
        <taxon>Eukaryota</taxon>
        <taxon>Viridiplantae</taxon>
        <taxon>Streptophyta</taxon>
        <taxon>Embryophyta</taxon>
        <taxon>Tracheophyta</taxon>
        <taxon>Spermatophyta</taxon>
        <taxon>Magnoliopsida</taxon>
        <taxon>eudicotyledons</taxon>
        <taxon>Gunneridae</taxon>
        <taxon>Pentapetalae</taxon>
        <taxon>asterids</taxon>
        <taxon>Ericales</taxon>
        <taxon>Actinidiaceae</taxon>
        <taxon>Actinidia</taxon>
    </lineage>
</organism>
<reference evidence="1 2" key="1">
    <citation type="submission" date="2019-07" db="EMBL/GenBank/DDBJ databases">
        <title>De Novo Assembly of kiwifruit Actinidia rufa.</title>
        <authorList>
            <person name="Sugita-Konishi S."/>
            <person name="Sato K."/>
            <person name="Mori E."/>
            <person name="Abe Y."/>
            <person name="Kisaki G."/>
            <person name="Hamano K."/>
            <person name="Suezawa K."/>
            <person name="Otani M."/>
            <person name="Fukuda T."/>
            <person name="Manabe T."/>
            <person name="Gomi K."/>
            <person name="Tabuchi M."/>
            <person name="Akimitsu K."/>
            <person name="Kataoka I."/>
        </authorList>
    </citation>
    <scope>NUCLEOTIDE SEQUENCE [LARGE SCALE GENOMIC DNA]</scope>
    <source>
        <strain evidence="2">cv. Fuchu</strain>
    </source>
</reference>
<proteinExistence type="predicted"/>